<feature type="region of interest" description="Disordered" evidence="6">
    <location>
        <begin position="1"/>
        <end position="24"/>
    </location>
</feature>
<dbReference type="PANTHER" id="PTHR14211">
    <property type="entry name" value="GLIOMA SUPPRESSOR CANDIDATE REGION GENE 2"/>
    <property type="match status" value="1"/>
</dbReference>
<reference evidence="7" key="1">
    <citation type="submission" date="2016-04" db="EMBL/GenBank/DDBJ databases">
        <authorList>
            <person name="Evans L.H."/>
            <person name="Alamgir A."/>
            <person name="Owens N."/>
            <person name="Weber N.D."/>
            <person name="Virtaneva K."/>
            <person name="Barbian K."/>
            <person name="Babar A."/>
            <person name="Rosenke K."/>
        </authorList>
    </citation>
    <scope>NUCLEOTIDE SEQUENCE [LARGE SCALE GENOMIC DNA]</scope>
    <source>
        <strain evidence="7">CBS 101.48</strain>
    </source>
</reference>
<comment type="function">
    <text evidence="5">May play a role in ribosome biogenesis.</text>
</comment>
<sequence>MADIPPTPVTKKAQPSRKGKKAWRKNVDVAELETGLESLRSEERIRGTIDDLPEDEHFTFDVAGDAQVKKKLKQDRPLRVDQILAERSAVPALTGRHVHKIAVPVFGELSKAQEKKVAQLAKRKLKETPKPKNKKAKKSYDMWNEEDTPSNDYLASTRPSKVKAPVTMARIPKVMLHKPAVEVPHGGASYNPTQEEHQALLRKAADVEIAKFEAEKKLDQQLSYRKELDALPHETQHLEDKDTTLDADESDDDDDETSVQKTKVERKTKAQRKKEQRIKEEHTVWERKQQEKRIRQEIDTADLTTQQLQEREKLLDRLAKERIVTKDRKEKEGLSRIGHFHVQDMSMEVQLEDELAESLRQLKRKYALKVYEKRSYKTFDMTEKKKQQYKEIQQRRK</sequence>
<organism evidence="7">
    <name type="scientific">Absidia glauca</name>
    <name type="common">Pin mould</name>
    <dbReference type="NCBI Taxonomy" id="4829"/>
    <lineage>
        <taxon>Eukaryota</taxon>
        <taxon>Fungi</taxon>
        <taxon>Fungi incertae sedis</taxon>
        <taxon>Mucoromycota</taxon>
        <taxon>Mucoromycotina</taxon>
        <taxon>Mucoromycetes</taxon>
        <taxon>Mucorales</taxon>
        <taxon>Cunninghamellaceae</taxon>
        <taxon>Absidia</taxon>
    </lineage>
</organism>
<keyword evidence="8" id="KW-1185">Reference proteome</keyword>
<keyword evidence="3 5" id="KW-0690">Ribosome biogenesis</keyword>
<evidence type="ECO:0000256" key="2">
    <source>
        <dbReference type="ARBA" id="ARBA00018339"/>
    </source>
</evidence>
<dbReference type="GO" id="GO:0005730">
    <property type="term" value="C:nucleolus"/>
    <property type="evidence" value="ECO:0007669"/>
    <property type="project" value="UniProtKB-SubCell"/>
</dbReference>
<dbReference type="OrthoDB" id="5072at2759"/>
<evidence type="ECO:0000256" key="6">
    <source>
        <dbReference type="SAM" id="MobiDB-lite"/>
    </source>
</evidence>
<dbReference type="FunCoup" id="A0A168MEJ3">
    <property type="interactions" value="533"/>
</dbReference>
<name>A0A168MEJ3_ABSGL</name>
<evidence type="ECO:0000313" key="8">
    <source>
        <dbReference type="Proteomes" id="UP000078561"/>
    </source>
</evidence>
<dbReference type="Pfam" id="PF07767">
    <property type="entry name" value="Nop53"/>
    <property type="match status" value="1"/>
</dbReference>
<dbReference type="STRING" id="4829.A0A168MEJ3"/>
<dbReference type="PIRSF" id="PIRSF017302">
    <property type="entry name" value="Gltscr2"/>
    <property type="match status" value="1"/>
</dbReference>
<dbReference type="InParanoid" id="A0A168MEJ3"/>
<feature type="compositionally biased region" description="Basic residues" evidence="6">
    <location>
        <begin position="14"/>
        <end position="24"/>
    </location>
</feature>
<evidence type="ECO:0000256" key="3">
    <source>
        <dbReference type="ARBA" id="ARBA00022517"/>
    </source>
</evidence>
<protein>
    <recommendedName>
        <fullName evidence="2 5">Ribosome biogenesis protein NOP53</fullName>
    </recommendedName>
</protein>
<proteinExistence type="inferred from homology"/>
<feature type="region of interest" description="Disordered" evidence="6">
    <location>
        <begin position="229"/>
        <end position="283"/>
    </location>
</feature>
<dbReference type="EMBL" id="LT552071">
    <property type="protein sequence ID" value="SAL98387.1"/>
    <property type="molecule type" value="Genomic_DNA"/>
</dbReference>
<feature type="region of interest" description="Disordered" evidence="6">
    <location>
        <begin position="126"/>
        <end position="159"/>
    </location>
</feature>
<feature type="compositionally biased region" description="Acidic residues" evidence="6">
    <location>
        <begin position="245"/>
        <end position="257"/>
    </location>
</feature>
<accession>A0A168MEJ3</accession>
<keyword evidence="4 5" id="KW-0539">Nucleus</keyword>
<evidence type="ECO:0000313" key="7">
    <source>
        <dbReference type="EMBL" id="SAL98387.1"/>
    </source>
</evidence>
<dbReference type="Proteomes" id="UP000078561">
    <property type="component" value="Unassembled WGS sequence"/>
</dbReference>
<dbReference type="GO" id="GO:0008097">
    <property type="term" value="F:5S rRNA binding"/>
    <property type="evidence" value="ECO:0007669"/>
    <property type="project" value="TreeGrafter"/>
</dbReference>
<dbReference type="GO" id="GO:0006364">
    <property type="term" value="P:rRNA processing"/>
    <property type="evidence" value="ECO:0007669"/>
    <property type="project" value="TreeGrafter"/>
</dbReference>
<evidence type="ECO:0000256" key="5">
    <source>
        <dbReference type="PIRNR" id="PIRNR017302"/>
    </source>
</evidence>
<comment type="similarity">
    <text evidence="1 5">Belongs to the NOP53 family.</text>
</comment>
<evidence type="ECO:0000256" key="4">
    <source>
        <dbReference type="ARBA" id="ARBA00023242"/>
    </source>
</evidence>
<feature type="compositionally biased region" description="Basic residues" evidence="6">
    <location>
        <begin position="126"/>
        <end position="137"/>
    </location>
</feature>
<dbReference type="GO" id="GO:0005654">
    <property type="term" value="C:nucleoplasm"/>
    <property type="evidence" value="ECO:0007669"/>
    <property type="project" value="UniProtKB-SubCell"/>
</dbReference>
<dbReference type="OMA" id="TEKWTHK"/>
<feature type="compositionally biased region" description="Polar residues" evidence="6">
    <location>
        <begin position="150"/>
        <end position="159"/>
    </location>
</feature>
<dbReference type="GO" id="GO:0000027">
    <property type="term" value="P:ribosomal large subunit assembly"/>
    <property type="evidence" value="ECO:0007669"/>
    <property type="project" value="UniProtKB-UniRule"/>
</dbReference>
<feature type="compositionally biased region" description="Basic and acidic residues" evidence="6">
    <location>
        <begin position="229"/>
        <end position="244"/>
    </location>
</feature>
<dbReference type="InterPro" id="IPR011687">
    <property type="entry name" value="Nop53/GLTSCR2"/>
</dbReference>
<gene>
    <name evidence="7" type="primary">ABSGL_03916.1 scaffold 4693</name>
</gene>
<dbReference type="AlphaFoldDB" id="A0A168MEJ3"/>
<evidence type="ECO:0000256" key="1">
    <source>
        <dbReference type="ARBA" id="ARBA00008838"/>
    </source>
</evidence>
<comment type="subcellular location">
    <subcellularLocation>
        <location evidence="5">Nucleus</location>
        <location evidence="5">Nucleolus</location>
    </subcellularLocation>
    <subcellularLocation>
        <location evidence="5">Nucleus</location>
        <location evidence="5">Nucleoplasm</location>
    </subcellularLocation>
</comment>
<dbReference type="PANTHER" id="PTHR14211:SF7">
    <property type="entry name" value="RIBOSOME BIOGENESIS PROTEIN NOP53"/>
    <property type="match status" value="1"/>
</dbReference>